<dbReference type="Proteomes" id="UP001595692">
    <property type="component" value="Unassembled WGS sequence"/>
</dbReference>
<dbReference type="InterPro" id="IPR002446">
    <property type="entry name" value="Lipocalin_bac"/>
</dbReference>
<evidence type="ECO:0000256" key="1">
    <source>
        <dbReference type="ARBA" id="ARBA00006889"/>
    </source>
</evidence>
<evidence type="ECO:0000313" key="5">
    <source>
        <dbReference type="Proteomes" id="UP001595692"/>
    </source>
</evidence>
<evidence type="ECO:0000259" key="3">
    <source>
        <dbReference type="Pfam" id="PF08212"/>
    </source>
</evidence>
<dbReference type="RefSeq" id="WP_377151541.1">
    <property type="nucleotide sequence ID" value="NZ_JBHSAF010000006.1"/>
</dbReference>
<dbReference type="InterPro" id="IPR012674">
    <property type="entry name" value="Calycin"/>
</dbReference>
<protein>
    <recommendedName>
        <fullName evidence="2">Outer membrane lipoprotein Blc</fullName>
    </recommendedName>
</protein>
<dbReference type="SUPFAM" id="SSF50814">
    <property type="entry name" value="Lipocalins"/>
    <property type="match status" value="1"/>
</dbReference>
<evidence type="ECO:0000313" key="4">
    <source>
        <dbReference type="EMBL" id="MFC3913270.1"/>
    </source>
</evidence>
<reference evidence="5" key="1">
    <citation type="journal article" date="2019" name="Int. J. Syst. Evol. Microbiol.">
        <title>The Global Catalogue of Microorganisms (GCM) 10K type strain sequencing project: providing services to taxonomists for standard genome sequencing and annotation.</title>
        <authorList>
            <consortium name="The Broad Institute Genomics Platform"/>
            <consortium name="The Broad Institute Genome Sequencing Center for Infectious Disease"/>
            <person name="Wu L."/>
            <person name="Ma J."/>
        </authorList>
    </citation>
    <scope>NUCLEOTIDE SEQUENCE [LARGE SCALE GENOMIC DNA]</scope>
    <source>
        <strain evidence="5">CCUG 54939</strain>
    </source>
</reference>
<dbReference type="PANTHER" id="PTHR10612">
    <property type="entry name" value="APOLIPOPROTEIN D"/>
    <property type="match status" value="1"/>
</dbReference>
<organism evidence="4 5">
    <name type="scientific">Pseudaeromonas sharmana</name>
    <dbReference type="NCBI Taxonomy" id="328412"/>
    <lineage>
        <taxon>Bacteria</taxon>
        <taxon>Pseudomonadati</taxon>
        <taxon>Pseudomonadota</taxon>
        <taxon>Gammaproteobacteria</taxon>
        <taxon>Aeromonadales</taxon>
        <taxon>Aeromonadaceae</taxon>
        <taxon>Pseudaeromonas</taxon>
    </lineage>
</organism>
<dbReference type="InterPro" id="IPR000566">
    <property type="entry name" value="Lipocln_cytosolic_FA-bd_dom"/>
</dbReference>
<name>A0ABV8CM24_9GAMM</name>
<dbReference type="PIRSF" id="PIRSF036893">
    <property type="entry name" value="Lipocalin_ApoD"/>
    <property type="match status" value="1"/>
</dbReference>
<proteinExistence type="inferred from homology"/>
<feature type="domain" description="Lipocalin/cytosolic fatty-acid binding" evidence="3">
    <location>
        <begin position="30"/>
        <end position="169"/>
    </location>
</feature>
<sequence>MLKQGLLLSLLLLSACTGVPEGLSPVHAFDAQRYLGVWYEVARLDHRFERGLEQVTAEYRLNPDGSIGVRNRGFNPSRGEWQQADGIARFVSTPDIGHLKVSFFGPFYGGYTILDLDADYRYALVSGPDRDYLWLLSRTPTLPEKEKARLLNRAQSMGFATAQLIWVNQTAR</sequence>
<keyword evidence="2" id="KW-0446">Lipid-binding</keyword>
<dbReference type="Gene3D" id="2.40.128.20">
    <property type="match status" value="1"/>
</dbReference>
<dbReference type="PRINTS" id="PR01171">
    <property type="entry name" value="BCTLIPOCALIN"/>
</dbReference>
<comment type="function">
    <text evidence="2">Involved in the storage or transport of lipids necessary for membrane maintenance under stressful conditions. Displays a binding preference for lysophospholipids.</text>
</comment>
<comment type="caution">
    <text evidence="4">The sequence shown here is derived from an EMBL/GenBank/DDBJ whole genome shotgun (WGS) entry which is preliminary data.</text>
</comment>
<dbReference type="CDD" id="cd19438">
    <property type="entry name" value="lipocalin_Blc-like"/>
    <property type="match status" value="1"/>
</dbReference>
<dbReference type="Pfam" id="PF08212">
    <property type="entry name" value="Lipocalin_2"/>
    <property type="match status" value="1"/>
</dbReference>
<dbReference type="EMBL" id="JBHSAF010000006">
    <property type="protein sequence ID" value="MFC3913270.1"/>
    <property type="molecule type" value="Genomic_DNA"/>
</dbReference>
<comment type="similarity">
    <text evidence="1 2">Belongs to the calycin superfamily. Lipocalin family.</text>
</comment>
<keyword evidence="2" id="KW-0472">Membrane</keyword>
<dbReference type="InterPro" id="IPR047202">
    <property type="entry name" value="Lipocalin_Blc-like_dom"/>
</dbReference>
<comment type="subcellular location">
    <subcellularLocation>
        <location evidence="2">Cell outer membrane</location>
    </subcellularLocation>
</comment>
<evidence type="ECO:0000256" key="2">
    <source>
        <dbReference type="PIRNR" id="PIRNR036893"/>
    </source>
</evidence>
<keyword evidence="5" id="KW-1185">Reference proteome</keyword>
<accession>A0ABV8CM24</accession>
<dbReference type="InterPro" id="IPR022271">
    <property type="entry name" value="Lipocalin_ApoD"/>
</dbReference>
<comment type="subunit">
    <text evidence="2">Homodimer.</text>
</comment>
<keyword evidence="2" id="KW-0998">Cell outer membrane</keyword>
<dbReference type="PANTHER" id="PTHR10612:SF34">
    <property type="entry name" value="APOLIPOPROTEIN D"/>
    <property type="match status" value="1"/>
</dbReference>
<dbReference type="PROSITE" id="PS51257">
    <property type="entry name" value="PROKAR_LIPOPROTEIN"/>
    <property type="match status" value="1"/>
</dbReference>
<gene>
    <name evidence="4" type="ORF">ACFOSS_07315</name>
</gene>
<keyword evidence="2" id="KW-0449">Lipoprotein</keyword>